<organism evidence="8 9">
    <name type="scientific">Parabacteroides gordonii MS-1 = DSM 23371</name>
    <dbReference type="NCBI Taxonomy" id="1203610"/>
    <lineage>
        <taxon>Bacteria</taxon>
        <taxon>Pseudomonadati</taxon>
        <taxon>Bacteroidota</taxon>
        <taxon>Bacteroidia</taxon>
        <taxon>Bacteroidales</taxon>
        <taxon>Tannerellaceae</taxon>
        <taxon>Parabacteroides</taxon>
    </lineage>
</organism>
<dbReference type="AlphaFoldDB" id="A0A0F5JB48"/>
<dbReference type="InterPro" id="IPR002078">
    <property type="entry name" value="Sigma_54_int"/>
</dbReference>
<gene>
    <name evidence="8" type="ORF">HMPREF1536_02540</name>
</gene>
<keyword evidence="2" id="KW-0067">ATP-binding</keyword>
<dbReference type="STRING" id="1203610.HMPREF1536_02540"/>
<dbReference type="Pfam" id="PF00072">
    <property type="entry name" value="Response_reg"/>
    <property type="match status" value="1"/>
</dbReference>
<dbReference type="PRINTS" id="PR01590">
    <property type="entry name" value="HTHFIS"/>
</dbReference>
<keyword evidence="4" id="KW-0804">Transcription</keyword>
<keyword evidence="9" id="KW-1185">Reference proteome</keyword>
<dbReference type="SUPFAM" id="SSF52540">
    <property type="entry name" value="P-loop containing nucleoside triphosphate hydrolases"/>
    <property type="match status" value="1"/>
</dbReference>
<dbReference type="PANTHER" id="PTHR32071">
    <property type="entry name" value="TRANSCRIPTIONAL REGULATORY PROTEIN"/>
    <property type="match status" value="1"/>
</dbReference>
<dbReference type="SMART" id="SM00448">
    <property type="entry name" value="REC"/>
    <property type="match status" value="1"/>
</dbReference>
<dbReference type="PROSITE" id="PS00675">
    <property type="entry name" value="SIGMA54_INTERACT_1"/>
    <property type="match status" value="1"/>
</dbReference>
<protein>
    <recommendedName>
        <fullName evidence="10">Sigma-54 factor interaction domain-containing protein</fullName>
    </recommendedName>
</protein>
<keyword evidence="1" id="KW-0547">Nucleotide-binding</keyword>
<dbReference type="PROSITE" id="PS00676">
    <property type="entry name" value="SIGMA54_INTERACT_2"/>
    <property type="match status" value="1"/>
</dbReference>
<accession>A0A0F5JB48</accession>
<feature type="modified residue" description="4-aspartylphosphate" evidence="5">
    <location>
        <position position="50"/>
    </location>
</feature>
<name>A0A0F5JB48_9BACT</name>
<dbReference type="CDD" id="cd00009">
    <property type="entry name" value="AAA"/>
    <property type="match status" value="1"/>
</dbReference>
<dbReference type="GO" id="GO:0006355">
    <property type="term" value="P:regulation of DNA-templated transcription"/>
    <property type="evidence" value="ECO:0007669"/>
    <property type="project" value="InterPro"/>
</dbReference>
<evidence type="ECO:0000256" key="5">
    <source>
        <dbReference type="PROSITE-ProRule" id="PRU00169"/>
    </source>
</evidence>
<evidence type="ECO:0000256" key="3">
    <source>
        <dbReference type="ARBA" id="ARBA00023015"/>
    </source>
</evidence>
<dbReference type="HOGENOM" id="CLU_000445_0_6_10"/>
<dbReference type="PROSITE" id="PS50045">
    <property type="entry name" value="SIGMA54_INTERACT_4"/>
    <property type="match status" value="1"/>
</dbReference>
<keyword evidence="3" id="KW-0805">Transcription regulation</keyword>
<keyword evidence="5" id="KW-0597">Phosphoprotein</keyword>
<dbReference type="PANTHER" id="PTHR32071:SF57">
    <property type="entry name" value="C4-DICARBOXYLATE TRANSPORT TRANSCRIPTIONAL REGULATORY PROTEIN DCTD"/>
    <property type="match status" value="1"/>
</dbReference>
<dbReference type="InterPro" id="IPR009057">
    <property type="entry name" value="Homeodomain-like_sf"/>
</dbReference>
<evidence type="ECO:0000256" key="2">
    <source>
        <dbReference type="ARBA" id="ARBA00022840"/>
    </source>
</evidence>
<dbReference type="Proteomes" id="UP000033035">
    <property type="component" value="Unassembled WGS sequence"/>
</dbReference>
<dbReference type="Gene3D" id="1.10.10.60">
    <property type="entry name" value="Homeodomain-like"/>
    <property type="match status" value="1"/>
</dbReference>
<reference evidence="8 9" key="1">
    <citation type="submission" date="2013-04" db="EMBL/GenBank/DDBJ databases">
        <title>The Genome Sequence of Parabacteroides gordonii DSM 23371.</title>
        <authorList>
            <consortium name="The Broad Institute Genomics Platform"/>
            <person name="Earl A."/>
            <person name="Ward D."/>
            <person name="Feldgarden M."/>
            <person name="Gevers D."/>
            <person name="Martens E."/>
            <person name="Sakamoto M."/>
            <person name="Benno Y."/>
            <person name="Suzuki N."/>
            <person name="Matsunaga N."/>
            <person name="Koshihara K."/>
            <person name="Seki M."/>
            <person name="Komiya H."/>
            <person name="Walker B."/>
            <person name="Young S."/>
            <person name="Zeng Q."/>
            <person name="Gargeya S."/>
            <person name="Fitzgerald M."/>
            <person name="Haas B."/>
            <person name="Abouelleil A."/>
            <person name="Allen A.W."/>
            <person name="Alvarado L."/>
            <person name="Arachchi H.M."/>
            <person name="Berlin A.M."/>
            <person name="Chapman S.B."/>
            <person name="Gainer-Dewar J."/>
            <person name="Goldberg J."/>
            <person name="Griggs A."/>
            <person name="Gujja S."/>
            <person name="Hansen M."/>
            <person name="Howarth C."/>
            <person name="Imamovic A."/>
            <person name="Ireland A."/>
            <person name="Larimer J."/>
            <person name="McCowan C."/>
            <person name="Murphy C."/>
            <person name="Pearson M."/>
            <person name="Poon T.W."/>
            <person name="Priest M."/>
            <person name="Roberts A."/>
            <person name="Saif S."/>
            <person name="Shea T."/>
            <person name="Sisk P."/>
            <person name="Sykes S."/>
            <person name="Wortman J."/>
            <person name="Nusbaum C."/>
            <person name="Birren B."/>
        </authorList>
    </citation>
    <scope>NUCLEOTIDE SEQUENCE [LARGE SCALE GENOMIC DNA]</scope>
    <source>
        <strain evidence="8 9">MS-1</strain>
    </source>
</reference>
<proteinExistence type="predicted"/>
<evidence type="ECO:0000259" key="7">
    <source>
        <dbReference type="PROSITE" id="PS50110"/>
    </source>
</evidence>
<comment type="caution">
    <text evidence="8">The sequence shown here is derived from an EMBL/GenBank/DDBJ whole genome shotgun (WGS) entry which is preliminary data.</text>
</comment>
<feature type="domain" description="Response regulatory" evidence="7">
    <location>
        <begin position="1"/>
        <end position="119"/>
    </location>
</feature>
<dbReference type="Gene3D" id="3.40.50.300">
    <property type="entry name" value="P-loop containing nucleotide triphosphate hydrolases"/>
    <property type="match status" value="1"/>
</dbReference>
<dbReference type="Pfam" id="PF02954">
    <property type="entry name" value="HTH_8"/>
    <property type="match status" value="1"/>
</dbReference>
<dbReference type="Pfam" id="PF25601">
    <property type="entry name" value="AAA_lid_14"/>
    <property type="match status" value="1"/>
</dbReference>
<dbReference type="PROSITE" id="PS50110">
    <property type="entry name" value="RESPONSE_REGULATORY"/>
    <property type="match status" value="1"/>
</dbReference>
<dbReference type="GO" id="GO:0000160">
    <property type="term" value="P:phosphorelay signal transduction system"/>
    <property type="evidence" value="ECO:0007669"/>
    <property type="project" value="InterPro"/>
</dbReference>
<dbReference type="EMBL" id="AQHW01000015">
    <property type="protein sequence ID" value="KKB55086.1"/>
    <property type="molecule type" value="Genomic_DNA"/>
</dbReference>
<dbReference type="InterPro" id="IPR027417">
    <property type="entry name" value="P-loop_NTPase"/>
</dbReference>
<dbReference type="Pfam" id="PF00158">
    <property type="entry name" value="Sigma54_activat"/>
    <property type="match status" value="1"/>
</dbReference>
<dbReference type="InterPro" id="IPR001789">
    <property type="entry name" value="Sig_transdc_resp-reg_receiver"/>
</dbReference>
<dbReference type="Gene3D" id="1.10.8.60">
    <property type="match status" value="1"/>
</dbReference>
<sequence length="453" mass="50777">MILICDDDVTVRTSLTLVLKRAGYEVATAANQQEAIDFVRHTCPQLILMDMNYSNTTTGEEGLELLAKVRIFCPAVPVILITAWGSINLAVQGIRAGAFDFITKPWNNLALLKTIQTAIQLQESEEKGLEQRPEKTERADSFDKIIGKSILLQQVLNTITRISRTNAPVLITGESGTGKELIAEAIHESSNRQGKPFVKVNLGGISQSLFESEMFGHKQGAFTDARHDRIGRFELADKGTIFLDEIGELDLVCQVKLLRVLQDQTFEPLGESKPRQVDTRIICATNKNLPEMVAQGVFREDLFYRINLITIQMPALRERTEDIPLLVDYFARKQAEQNNLAPVKISQEALGFLKKLPFHGNIRELKNLVERTILISGKEIITDVDFKKQYIEVPAGQPTGGNAILSLDMVEKNMIQKAVELYGCNHSKIATALGLSRQTLYRRLEKYDIKLPE</sequence>
<dbReference type="InterPro" id="IPR002197">
    <property type="entry name" value="HTH_Fis"/>
</dbReference>
<dbReference type="InterPro" id="IPR058031">
    <property type="entry name" value="AAA_lid_NorR"/>
</dbReference>
<dbReference type="Gene3D" id="3.40.50.2300">
    <property type="match status" value="1"/>
</dbReference>
<dbReference type="GO" id="GO:0043565">
    <property type="term" value="F:sequence-specific DNA binding"/>
    <property type="evidence" value="ECO:0007669"/>
    <property type="project" value="InterPro"/>
</dbReference>
<dbReference type="GO" id="GO:0005524">
    <property type="term" value="F:ATP binding"/>
    <property type="evidence" value="ECO:0007669"/>
    <property type="project" value="UniProtKB-KW"/>
</dbReference>
<dbReference type="InterPro" id="IPR003593">
    <property type="entry name" value="AAA+_ATPase"/>
</dbReference>
<dbReference type="InterPro" id="IPR025662">
    <property type="entry name" value="Sigma_54_int_dom_ATP-bd_1"/>
</dbReference>
<dbReference type="SUPFAM" id="SSF46689">
    <property type="entry name" value="Homeodomain-like"/>
    <property type="match status" value="1"/>
</dbReference>
<evidence type="ECO:0000313" key="8">
    <source>
        <dbReference type="EMBL" id="KKB55086.1"/>
    </source>
</evidence>
<dbReference type="RefSeq" id="WP_028729871.1">
    <property type="nucleotide sequence ID" value="NZ_KE386764.1"/>
</dbReference>
<feature type="domain" description="Sigma-54 factor interaction" evidence="6">
    <location>
        <begin position="145"/>
        <end position="374"/>
    </location>
</feature>
<evidence type="ECO:0000313" key="9">
    <source>
        <dbReference type="Proteomes" id="UP000033035"/>
    </source>
</evidence>
<dbReference type="InterPro" id="IPR011006">
    <property type="entry name" value="CheY-like_superfamily"/>
</dbReference>
<evidence type="ECO:0000256" key="1">
    <source>
        <dbReference type="ARBA" id="ARBA00022741"/>
    </source>
</evidence>
<evidence type="ECO:0000259" key="6">
    <source>
        <dbReference type="PROSITE" id="PS50045"/>
    </source>
</evidence>
<evidence type="ECO:0000256" key="4">
    <source>
        <dbReference type="ARBA" id="ARBA00023163"/>
    </source>
</evidence>
<dbReference type="InterPro" id="IPR025943">
    <property type="entry name" value="Sigma_54_int_dom_ATP-bd_2"/>
</dbReference>
<dbReference type="SUPFAM" id="SSF52172">
    <property type="entry name" value="CheY-like"/>
    <property type="match status" value="1"/>
</dbReference>
<dbReference type="FunFam" id="3.40.50.300:FF:000006">
    <property type="entry name" value="DNA-binding transcriptional regulator NtrC"/>
    <property type="match status" value="1"/>
</dbReference>
<dbReference type="SMART" id="SM00382">
    <property type="entry name" value="AAA"/>
    <property type="match status" value="1"/>
</dbReference>
<evidence type="ECO:0008006" key="10">
    <source>
        <dbReference type="Google" id="ProtNLM"/>
    </source>
</evidence>
<dbReference type="PATRIC" id="fig|1203610.3.peg.2607"/>